<dbReference type="GO" id="GO:0008800">
    <property type="term" value="F:beta-lactamase activity"/>
    <property type="evidence" value="ECO:0007669"/>
    <property type="project" value="InterPro"/>
</dbReference>
<dbReference type="GO" id="GO:0030655">
    <property type="term" value="P:beta-lactam antibiotic catabolic process"/>
    <property type="evidence" value="ECO:0007669"/>
    <property type="project" value="InterPro"/>
</dbReference>
<feature type="compositionally biased region" description="Polar residues" evidence="1">
    <location>
        <begin position="109"/>
        <end position="120"/>
    </location>
</feature>
<feature type="signal peptide" evidence="2">
    <location>
        <begin position="1"/>
        <end position="21"/>
    </location>
</feature>
<evidence type="ECO:0000259" key="3">
    <source>
        <dbReference type="Pfam" id="PF13354"/>
    </source>
</evidence>
<evidence type="ECO:0000313" key="4">
    <source>
        <dbReference type="EMBL" id="KST69502.1"/>
    </source>
</evidence>
<feature type="chain" id="PRO_5007439072" description="Beta-lactamase class A catalytic domain-containing protein" evidence="2">
    <location>
        <begin position="22"/>
        <end position="452"/>
    </location>
</feature>
<protein>
    <recommendedName>
        <fullName evidence="3">Beta-lactamase class A catalytic domain-containing protein</fullName>
    </recommendedName>
</protein>
<dbReference type="PANTHER" id="PTHR35333">
    <property type="entry name" value="BETA-LACTAMASE"/>
    <property type="match status" value="1"/>
</dbReference>
<dbReference type="InterPro" id="IPR000871">
    <property type="entry name" value="Beta-lactam_class-A"/>
</dbReference>
<evidence type="ECO:0000256" key="2">
    <source>
        <dbReference type="SAM" id="SignalP"/>
    </source>
</evidence>
<gene>
    <name evidence="4" type="ORF">BC008_04170</name>
    <name evidence="5" type="ORF">BC008_04320</name>
</gene>
<keyword evidence="6" id="KW-1185">Reference proteome</keyword>
<dbReference type="Pfam" id="PF13354">
    <property type="entry name" value="Beta-lactamase2"/>
    <property type="match status" value="1"/>
</dbReference>
<feature type="domain" description="Beta-lactamase class A catalytic" evidence="3">
    <location>
        <begin position="197"/>
        <end position="291"/>
    </location>
</feature>
<proteinExistence type="predicted"/>
<dbReference type="InterPro" id="IPR012338">
    <property type="entry name" value="Beta-lactam/transpept-like"/>
</dbReference>
<dbReference type="GO" id="GO:0046677">
    <property type="term" value="P:response to antibiotic"/>
    <property type="evidence" value="ECO:0007669"/>
    <property type="project" value="InterPro"/>
</dbReference>
<dbReference type="RefSeq" id="WP_058183279.1">
    <property type="nucleotide sequence ID" value="NZ_LMTZ01000021.1"/>
</dbReference>
<comment type="caution">
    <text evidence="5">The sequence shown here is derived from an EMBL/GenBank/DDBJ whole genome shotgun (WGS) entry which is preliminary data.</text>
</comment>
<keyword evidence="2" id="KW-0732">Signal</keyword>
<evidence type="ECO:0000313" key="5">
    <source>
        <dbReference type="EMBL" id="KST69532.1"/>
    </source>
</evidence>
<dbReference type="PANTHER" id="PTHR35333:SF5">
    <property type="entry name" value="CONSERVED LIPOPROTEIN LPQF-RELATED"/>
    <property type="match status" value="1"/>
</dbReference>
<dbReference type="EMBL" id="LMTZ01000023">
    <property type="protein sequence ID" value="KST69502.1"/>
    <property type="molecule type" value="Genomic_DNA"/>
</dbReference>
<reference evidence="5 6" key="1">
    <citation type="journal article" date="2015" name="Genome Announc.">
        <title>Draft Genome of the Euendolithic (true boring) Cyanobacterium Mastigocoleus testarum strain BC008.</title>
        <authorList>
            <person name="Guida B.S."/>
            <person name="Garcia-Pichel F."/>
        </authorList>
    </citation>
    <scope>NUCLEOTIDE SEQUENCE [LARGE SCALE GENOMIC DNA]</scope>
    <source>
        <strain evidence="5 6">BC008</strain>
    </source>
</reference>
<evidence type="ECO:0000313" key="6">
    <source>
        <dbReference type="Proteomes" id="UP000053372"/>
    </source>
</evidence>
<name>A0A0V7ZY60_9CYAN</name>
<feature type="compositionally biased region" description="Low complexity" evidence="1">
    <location>
        <begin position="92"/>
        <end position="108"/>
    </location>
</feature>
<dbReference type="SUPFAM" id="SSF56601">
    <property type="entry name" value="beta-lactamase/transpeptidase-like"/>
    <property type="match status" value="1"/>
</dbReference>
<dbReference type="AlphaFoldDB" id="A0A0V7ZY60"/>
<dbReference type="OrthoDB" id="9775096at2"/>
<accession>A0A0V7ZY60</accession>
<feature type="compositionally biased region" description="Polar residues" evidence="1">
    <location>
        <begin position="135"/>
        <end position="171"/>
    </location>
</feature>
<organism evidence="5 6">
    <name type="scientific">Mastigocoleus testarum BC008</name>
    <dbReference type="NCBI Taxonomy" id="371196"/>
    <lineage>
        <taxon>Bacteria</taxon>
        <taxon>Bacillati</taxon>
        <taxon>Cyanobacteriota</taxon>
        <taxon>Cyanophyceae</taxon>
        <taxon>Nostocales</taxon>
        <taxon>Hapalosiphonaceae</taxon>
        <taxon>Mastigocoleus</taxon>
    </lineage>
</organism>
<evidence type="ECO:0000256" key="1">
    <source>
        <dbReference type="SAM" id="MobiDB-lite"/>
    </source>
</evidence>
<dbReference type="InterPro" id="IPR045155">
    <property type="entry name" value="Beta-lactam_cat"/>
</dbReference>
<dbReference type="Gene3D" id="3.40.710.10">
    <property type="entry name" value="DD-peptidase/beta-lactamase superfamily"/>
    <property type="match status" value="1"/>
</dbReference>
<sequence length="452" mass="49555">MSFYRYLVTTFSSIIFLPAFLAFPESASAQTKLSGEYSAENLTSRNLISRNLTSQNLTSQNLTLVAETSPKAKLFVQSPNSTGDLPPRNEVNQSSETEANESTETKNTQSPETEVNQTVTPKVDPSIEAEVGQPSKPSQNKSPETGVTQSPQPDVNKSSATEVNQSPSSEDTALKEVMAEFDALPGEVSFLVKEGEATLVQLNSTEPLAVASAFKLAILKILKSEIDLNKRSWNNIVTIQSDWKSLPSGILHGWEDGSPLTLKSLATLMISVSDNTATDTLINLLGRQTIELTSPRNRPFLTTRELFVLKSPQNRMLLNRYRQATETQRQSLLPEIAKLPLPTISEFEGVDPVAIDVEWFFSAQELCGIMAEVGHLSLMGINPGMVNPKDWEKVAFKGGSEPGVLNLTSWLQGKNGKSYCVVATWNNKDAPLEQSKFSKLYKGVLSVLANRK</sequence>
<dbReference type="Proteomes" id="UP000053372">
    <property type="component" value="Unassembled WGS sequence"/>
</dbReference>
<feature type="region of interest" description="Disordered" evidence="1">
    <location>
        <begin position="76"/>
        <end position="171"/>
    </location>
</feature>
<dbReference type="EMBL" id="LMTZ01000021">
    <property type="protein sequence ID" value="KST69532.1"/>
    <property type="molecule type" value="Genomic_DNA"/>
</dbReference>